<evidence type="ECO:0000313" key="3">
    <source>
        <dbReference type="EMBL" id="USS47426.1"/>
    </source>
</evidence>
<evidence type="ECO:0000313" key="4">
    <source>
        <dbReference type="Proteomes" id="UP000594892"/>
    </source>
</evidence>
<accession>A0AAP9Y2D8</accession>
<gene>
    <name evidence="2" type="ORF">I6H06_13345</name>
    <name evidence="3" type="ORF">NFI99_21550</name>
</gene>
<dbReference type="Gene3D" id="3.40.50.620">
    <property type="entry name" value="HUPs"/>
    <property type="match status" value="1"/>
</dbReference>
<dbReference type="InterPro" id="IPR014729">
    <property type="entry name" value="Rossmann-like_a/b/a_fold"/>
</dbReference>
<dbReference type="CDD" id="cd06259">
    <property type="entry name" value="YdcF-like"/>
    <property type="match status" value="1"/>
</dbReference>
<evidence type="ECO:0000259" key="1">
    <source>
        <dbReference type="Pfam" id="PF02698"/>
    </source>
</evidence>
<evidence type="ECO:0000313" key="5">
    <source>
        <dbReference type="Proteomes" id="UP001056386"/>
    </source>
</evidence>
<dbReference type="GO" id="GO:0043164">
    <property type="term" value="P:Gram-negative-bacterium-type cell wall biogenesis"/>
    <property type="evidence" value="ECO:0007669"/>
    <property type="project" value="TreeGrafter"/>
</dbReference>
<reference evidence="3" key="2">
    <citation type="submission" date="2022-06" db="EMBL/GenBank/DDBJ databases">
        <title>Draft genome sequence of Burkholderia glumae strain GR20004 isolated from rice panicle showing bacterial panicle blight.</title>
        <authorList>
            <person name="Choi S.Y."/>
            <person name="Lee Y.H."/>
        </authorList>
    </citation>
    <scope>NUCLEOTIDE SEQUENCE</scope>
    <source>
        <strain evidence="3">GR20004</strain>
    </source>
</reference>
<proteinExistence type="predicted"/>
<protein>
    <submittedName>
        <fullName evidence="2">YdcF family protein</fullName>
    </submittedName>
</protein>
<keyword evidence="5" id="KW-1185">Reference proteome</keyword>
<dbReference type="PANTHER" id="PTHR30336:SF4">
    <property type="entry name" value="ENVELOPE BIOGENESIS FACTOR ELYC"/>
    <property type="match status" value="1"/>
</dbReference>
<dbReference type="GeneID" id="45698271"/>
<dbReference type="GO" id="GO:0005886">
    <property type="term" value="C:plasma membrane"/>
    <property type="evidence" value="ECO:0007669"/>
    <property type="project" value="TreeGrafter"/>
</dbReference>
<dbReference type="RefSeq" id="WP_017423839.1">
    <property type="nucleotide sequence ID" value="NZ_CP021074.1"/>
</dbReference>
<dbReference type="PANTHER" id="PTHR30336">
    <property type="entry name" value="INNER MEMBRANE PROTEIN, PROBABLE PERMEASE"/>
    <property type="match status" value="1"/>
</dbReference>
<dbReference type="EMBL" id="CP099587">
    <property type="protein sequence ID" value="USS47426.1"/>
    <property type="molecule type" value="Genomic_DNA"/>
</dbReference>
<dbReference type="GO" id="GO:0000270">
    <property type="term" value="P:peptidoglycan metabolic process"/>
    <property type="evidence" value="ECO:0007669"/>
    <property type="project" value="TreeGrafter"/>
</dbReference>
<sequence>MILFNSFVLLFAAAAFWRTRRATLITLGLALLAGIATGWLTAPLVALAESGVAPAEPPVFAGRTAIIVLGAGIKRHDGLLVPPENGLARIARAAELHSACQRSGARCTVIVTGGDPHRHGTTEADLYAPLLLARGVPPRDLTLERRSRTTYENAQYTAPILLAKHYDETILVTSSYQMRRALLDFARFGVTPQPVFANRDRAICGWRPRWTNFVTASRALHEIAGIIQFYAYRRLGWF</sequence>
<evidence type="ECO:0000313" key="2">
    <source>
        <dbReference type="EMBL" id="QPQ93256.1"/>
    </source>
</evidence>
<dbReference type="AlphaFoldDB" id="A0AAP9Y2D8"/>
<dbReference type="InterPro" id="IPR003848">
    <property type="entry name" value="DUF218"/>
</dbReference>
<dbReference type="EMBL" id="CP065601">
    <property type="protein sequence ID" value="QPQ93256.1"/>
    <property type="molecule type" value="Genomic_DNA"/>
</dbReference>
<dbReference type="Proteomes" id="UP000594892">
    <property type="component" value="Chromosome 2"/>
</dbReference>
<dbReference type="Pfam" id="PF02698">
    <property type="entry name" value="DUF218"/>
    <property type="match status" value="1"/>
</dbReference>
<organism evidence="2 4">
    <name type="scientific">Burkholderia glumae</name>
    <name type="common">Pseudomonas glumae</name>
    <dbReference type="NCBI Taxonomy" id="337"/>
    <lineage>
        <taxon>Bacteria</taxon>
        <taxon>Pseudomonadati</taxon>
        <taxon>Pseudomonadota</taxon>
        <taxon>Betaproteobacteria</taxon>
        <taxon>Burkholderiales</taxon>
        <taxon>Burkholderiaceae</taxon>
        <taxon>Burkholderia</taxon>
    </lineage>
</organism>
<dbReference type="InterPro" id="IPR051599">
    <property type="entry name" value="Cell_Envelope_Assoc"/>
</dbReference>
<feature type="domain" description="DUF218" evidence="1">
    <location>
        <begin position="65"/>
        <end position="225"/>
    </location>
</feature>
<dbReference type="Proteomes" id="UP001056386">
    <property type="component" value="Chromosome 1"/>
</dbReference>
<reference evidence="2 4" key="1">
    <citation type="submission" date="2020-12" db="EMBL/GenBank/DDBJ databases">
        <title>FDA dAtabase for Regulatory Grade micrObial Sequences (FDA-ARGOS): Supporting development and validation of Infectious Disease Dx tests.</title>
        <authorList>
            <person name="Minogue T."/>
            <person name="Wolcott M."/>
            <person name="Wasieloski L."/>
            <person name="Aguilar W."/>
            <person name="Moore D."/>
            <person name="Jaissle J."/>
            <person name="Tallon L."/>
            <person name="Sadzewicz L."/>
            <person name="Zhao X."/>
            <person name="Boylan J."/>
            <person name="Ott S."/>
            <person name="Bowen H."/>
            <person name="Vavikolanu K."/>
            <person name="Mehta A."/>
            <person name="Aluvathingal J."/>
            <person name="Nadendla S."/>
            <person name="Yan Y."/>
            <person name="Sichtig H."/>
        </authorList>
    </citation>
    <scope>NUCLEOTIDE SEQUENCE [LARGE SCALE GENOMIC DNA]</scope>
    <source>
        <strain evidence="2 4">FDAARGOS_949</strain>
    </source>
</reference>
<name>A0AAP9Y2D8_BURGL</name>